<comment type="caution">
    <text evidence="3">The sequence shown here is derived from an EMBL/GenBank/DDBJ whole genome shotgun (WGS) entry which is preliminary data.</text>
</comment>
<reference evidence="4" key="1">
    <citation type="journal article" date="2019" name="Int. J. Syst. Evol. Microbiol.">
        <title>The Global Catalogue of Microorganisms (GCM) 10K type strain sequencing project: providing services to taxonomists for standard genome sequencing and annotation.</title>
        <authorList>
            <consortium name="The Broad Institute Genomics Platform"/>
            <consortium name="The Broad Institute Genome Sequencing Center for Infectious Disease"/>
            <person name="Wu L."/>
            <person name="Ma J."/>
        </authorList>
    </citation>
    <scope>NUCLEOTIDE SEQUENCE [LARGE SCALE GENOMIC DNA]</scope>
    <source>
        <strain evidence="4">CGMCC 4.7455</strain>
    </source>
</reference>
<dbReference type="EMBL" id="JBHUFU010000004">
    <property type="protein sequence ID" value="MFD1829876.1"/>
    <property type="molecule type" value="Genomic_DNA"/>
</dbReference>
<gene>
    <name evidence="3" type="ORF">ACFSJS_09380</name>
</gene>
<evidence type="ECO:0000256" key="2">
    <source>
        <dbReference type="SAM" id="Phobius"/>
    </source>
</evidence>
<organism evidence="3 4">
    <name type="scientific">Streptomyces desertarenae</name>
    <dbReference type="NCBI Taxonomy" id="2666184"/>
    <lineage>
        <taxon>Bacteria</taxon>
        <taxon>Bacillati</taxon>
        <taxon>Actinomycetota</taxon>
        <taxon>Actinomycetes</taxon>
        <taxon>Kitasatosporales</taxon>
        <taxon>Streptomycetaceae</taxon>
        <taxon>Streptomyces</taxon>
    </lineage>
</organism>
<evidence type="ECO:0000313" key="3">
    <source>
        <dbReference type="EMBL" id="MFD1829876.1"/>
    </source>
</evidence>
<keyword evidence="2" id="KW-0812">Transmembrane</keyword>
<evidence type="ECO:0000313" key="4">
    <source>
        <dbReference type="Proteomes" id="UP001597365"/>
    </source>
</evidence>
<keyword evidence="2" id="KW-0472">Membrane</keyword>
<dbReference type="Proteomes" id="UP001597365">
    <property type="component" value="Unassembled WGS sequence"/>
</dbReference>
<proteinExistence type="predicted"/>
<feature type="region of interest" description="Disordered" evidence="1">
    <location>
        <begin position="43"/>
        <end position="87"/>
    </location>
</feature>
<dbReference type="RefSeq" id="WP_380898837.1">
    <property type="nucleotide sequence ID" value="NZ_JBHUFU010000004.1"/>
</dbReference>
<sequence length="230" mass="24246">MPKRLLPLSGHGIGWSANRRILAVAIGLACLLAIAGTTAYLTGRGEQHRSSPASPPPPASSGSSAPSQDAQEPGTETGSVPRPPRISDPVAFGKAAAVMLWSYDTRDTSHEQQLAGMEAWMTEESEYSDWSSVSAQVPDSVLWSRMADQRQHATASASEGHYPSAFKQALAEDPSAITEAYIYAVTVTGKQRIGWADGGSGAEDRSVTLAVQCRPSQDCSLVAIAPRVAP</sequence>
<feature type="transmembrane region" description="Helical" evidence="2">
    <location>
        <begin position="21"/>
        <end position="41"/>
    </location>
</feature>
<name>A0ABW4PKW8_9ACTN</name>
<evidence type="ECO:0008006" key="5">
    <source>
        <dbReference type="Google" id="ProtNLM"/>
    </source>
</evidence>
<keyword evidence="4" id="KW-1185">Reference proteome</keyword>
<protein>
    <recommendedName>
        <fullName evidence="5">Secreted protein</fullName>
    </recommendedName>
</protein>
<feature type="compositionally biased region" description="Polar residues" evidence="1">
    <location>
        <begin position="68"/>
        <end position="78"/>
    </location>
</feature>
<evidence type="ECO:0000256" key="1">
    <source>
        <dbReference type="SAM" id="MobiDB-lite"/>
    </source>
</evidence>
<accession>A0ABW4PKW8</accession>
<keyword evidence="2" id="KW-1133">Transmembrane helix</keyword>